<evidence type="ECO:0000313" key="3">
    <source>
        <dbReference type="EMBL" id="MDX2915792.1"/>
    </source>
</evidence>
<evidence type="ECO:0000256" key="1">
    <source>
        <dbReference type="ARBA" id="ARBA00022527"/>
    </source>
</evidence>
<dbReference type="Proteomes" id="UP001271723">
    <property type="component" value="Unassembled WGS sequence"/>
</dbReference>
<keyword evidence="3" id="KW-0547">Nucleotide-binding</keyword>
<dbReference type="InterPro" id="IPR003594">
    <property type="entry name" value="HATPase_dom"/>
</dbReference>
<comment type="caution">
    <text evidence="3">The sequence shown here is derived from an EMBL/GenBank/DDBJ whole genome shotgun (WGS) entry which is preliminary data.</text>
</comment>
<gene>
    <name evidence="3" type="ORF">PV517_44880</name>
</gene>
<proteinExistence type="predicted"/>
<keyword evidence="1" id="KW-0418">Kinase</keyword>
<keyword evidence="1" id="KW-0723">Serine/threonine-protein kinase</keyword>
<dbReference type="CDD" id="cd16936">
    <property type="entry name" value="HATPase_RsbW-like"/>
    <property type="match status" value="1"/>
</dbReference>
<dbReference type="InterPro" id="IPR036890">
    <property type="entry name" value="HATPase_C_sf"/>
</dbReference>
<keyword evidence="1" id="KW-0808">Transferase</keyword>
<dbReference type="InterPro" id="IPR050267">
    <property type="entry name" value="Anti-sigma-factor_SerPK"/>
</dbReference>
<accession>A0ABU4LIZ6</accession>
<keyword evidence="4" id="KW-1185">Reference proteome</keyword>
<dbReference type="Gene3D" id="3.30.565.10">
    <property type="entry name" value="Histidine kinase-like ATPase, C-terminal domain"/>
    <property type="match status" value="1"/>
</dbReference>
<dbReference type="PANTHER" id="PTHR35526">
    <property type="entry name" value="ANTI-SIGMA-F FACTOR RSBW-RELATED"/>
    <property type="match status" value="1"/>
</dbReference>
<protein>
    <submittedName>
        <fullName evidence="3">ATP-binding protein</fullName>
    </submittedName>
</protein>
<dbReference type="RefSeq" id="WP_086761185.1">
    <property type="nucleotide sequence ID" value="NZ_JAGJBZ010000003.1"/>
</dbReference>
<keyword evidence="3" id="KW-0067">ATP-binding</keyword>
<feature type="domain" description="Histidine kinase/HSP90-like ATPase" evidence="2">
    <location>
        <begin position="35"/>
        <end position="145"/>
    </location>
</feature>
<dbReference type="GO" id="GO:0005524">
    <property type="term" value="F:ATP binding"/>
    <property type="evidence" value="ECO:0007669"/>
    <property type="project" value="UniProtKB-KW"/>
</dbReference>
<organism evidence="3 4">
    <name type="scientific">Streptomyces griseiscabiei</name>
    <dbReference type="NCBI Taxonomy" id="2993540"/>
    <lineage>
        <taxon>Bacteria</taxon>
        <taxon>Bacillati</taxon>
        <taxon>Actinomycetota</taxon>
        <taxon>Actinomycetes</taxon>
        <taxon>Kitasatosporales</taxon>
        <taxon>Streptomycetaceae</taxon>
        <taxon>Streptomyces</taxon>
    </lineage>
</organism>
<sequence>MTELALNAPFVDSPFDIDWEYVLRIPHSSLGPGIVRAHVRAVLTRYQADPTVLDNAQLVASELVTNSLAHTRDSVAVRLLRADGRLRLSVWDSSPSLPRERPGPGLDAESGRGLWLSRTCADEWGHYLVVNGRRSGGGKEVWAEWGFPGV</sequence>
<dbReference type="SUPFAM" id="SSF55874">
    <property type="entry name" value="ATPase domain of HSP90 chaperone/DNA topoisomerase II/histidine kinase"/>
    <property type="match status" value="1"/>
</dbReference>
<evidence type="ECO:0000259" key="2">
    <source>
        <dbReference type="Pfam" id="PF13581"/>
    </source>
</evidence>
<dbReference type="PANTHER" id="PTHR35526:SF3">
    <property type="entry name" value="ANTI-SIGMA-F FACTOR RSBW"/>
    <property type="match status" value="1"/>
</dbReference>
<evidence type="ECO:0000313" key="4">
    <source>
        <dbReference type="Proteomes" id="UP001271723"/>
    </source>
</evidence>
<dbReference type="EMBL" id="JARAVY010000033">
    <property type="protein sequence ID" value="MDX2915792.1"/>
    <property type="molecule type" value="Genomic_DNA"/>
</dbReference>
<dbReference type="Pfam" id="PF13581">
    <property type="entry name" value="HATPase_c_2"/>
    <property type="match status" value="1"/>
</dbReference>
<reference evidence="3 4" key="1">
    <citation type="journal article" date="2023" name="Microb. Genom.">
        <title>Mesoterricola silvestris gen. nov., sp. nov., Mesoterricola sediminis sp. nov., Geothrix oryzae sp. nov., Geothrix edaphica sp. nov., Geothrix rubra sp. nov., and Geothrix limicola sp. nov., six novel members of Acidobacteriota isolated from soils.</title>
        <authorList>
            <person name="Weisberg A.J."/>
            <person name="Pearce E."/>
            <person name="Kramer C.G."/>
            <person name="Chang J.H."/>
            <person name="Clarke C.R."/>
        </authorList>
    </citation>
    <scope>NUCLEOTIDE SEQUENCE [LARGE SCALE GENOMIC DNA]</scope>
    <source>
        <strain evidence="3 4">NRRL_B-2795</strain>
    </source>
</reference>
<name>A0ABU4LIZ6_9ACTN</name>